<feature type="chain" id="PRO_5005294532" evidence="2">
    <location>
        <begin position="23"/>
        <end position="104"/>
    </location>
</feature>
<evidence type="ECO:0000313" key="4">
    <source>
        <dbReference type="Proteomes" id="UP000035740"/>
    </source>
</evidence>
<reference evidence="3 4" key="1">
    <citation type="journal article" date="2014" name="Nature">
        <title>The genome of the recently domesticated crop plant sugar beet (Beta vulgaris).</title>
        <authorList>
            <person name="Dohm J.C."/>
            <person name="Minoche A.E."/>
            <person name="Holtgrawe D."/>
            <person name="Capella-Gutierrez S."/>
            <person name="Zakrzewski F."/>
            <person name="Tafer H."/>
            <person name="Rupp O."/>
            <person name="Sorensen T.R."/>
            <person name="Stracke R."/>
            <person name="Reinhardt R."/>
            <person name="Goesmann A."/>
            <person name="Kraft T."/>
            <person name="Schulz B."/>
            <person name="Stadler P.F."/>
            <person name="Schmidt T."/>
            <person name="Gabaldon T."/>
            <person name="Lehrach H."/>
            <person name="Weisshaar B."/>
            <person name="Himmelbauer H."/>
        </authorList>
    </citation>
    <scope>NUCLEOTIDE SEQUENCE [LARGE SCALE GENOMIC DNA]</scope>
    <source>
        <tissue evidence="3">Taproot</tissue>
    </source>
</reference>
<proteinExistence type="predicted"/>
<organism evidence="3 4">
    <name type="scientific">Beta vulgaris subsp. vulgaris</name>
    <name type="common">Beet</name>
    <dbReference type="NCBI Taxonomy" id="3555"/>
    <lineage>
        <taxon>Eukaryota</taxon>
        <taxon>Viridiplantae</taxon>
        <taxon>Streptophyta</taxon>
        <taxon>Embryophyta</taxon>
        <taxon>Tracheophyta</taxon>
        <taxon>Spermatophyta</taxon>
        <taxon>Magnoliopsida</taxon>
        <taxon>eudicotyledons</taxon>
        <taxon>Gunneridae</taxon>
        <taxon>Pentapetalae</taxon>
        <taxon>Caryophyllales</taxon>
        <taxon>Chenopodiaceae</taxon>
        <taxon>Betoideae</taxon>
        <taxon>Beta</taxon>
    </lineage>
</organism>
<dbReference type="AlphaFoldDB" id="A0A0J8B9X8"/>
<accession>A0A0J8B9X8</accession>
<protein>
    <submittedName>
        <fullName evidence="3">Uncharacterized protein</fullName>
    </submittedName>
</protein>
<gene>
    <name evidence="3" type="ORF">BVRB_4g095550</name>
</gene>
<dbReference type="Proteomes" id="UP000035740">
    <property type="component" value="Unassembled WGS sequence"/>
</dbReference>
<feature type="compositionally biased region" description="Pro residues" evidence="1">
    <location>
        <begin position="83"/>
        <end position="104"/>
    </location>
</feature>
<dbReference type="Gramene" id="KMS98109">
    <property type="protein sequence ID" value="KMS98109"/>
    <property type="gene ID" value="BVRB_4g095550"/>
</dbReference>
<dbReference type="EMBL" id="KQ090267">
    <property type="protein sequence ID" value="KMS98109.1"/>
    <property type="molecule type" value="Genomic_DNA"/>
</dbReference>
<keyword evidence="4" id="KW-1185">Reference proteome</keyword>
<name>A0A0J8B9X8_BETVV</name>
<evidence type="ECO:0000256" key="2">
    <source>
        <dbReference type="SAM" id="SignalP"/>
    </source>
</evidence>
<feature type="signal peptide" evidence="2">
    <location>
        <begin position="1"/>
        <end position="22"/>
    </location>
</feature>
<evidence type="ECO:0000313" key="3">
    <source>
        <dbReference type="EMBL" id="KMS98109.1"/>
    </source>
</evidence>
<evidence type="ECO:0000256" key="1">
    <source>
        <dbReference type="SAM" id="MobiDB-lite"/>
    </source>
</evidence>
<sequence>MKLTSTIHIVLLVVLLVLHGTAFEIFANGRRGLLGPQSTNYHEIDKLKADLMNLASRRARGRRPPRVPPPPLRSRPRSFFKQSPPPPPGCSGPHNKAPPPPPHY</sequence>
<feature type="region of interest" description="Disordered" evidence="1">
    <location>
        <begin position="56"/>
        <end position="104"/>
    </location>
</feature>
<keyword evidence="2" id="KW-0732">Signal</keyword>